<gene>
    <name evidence="2" type="ORF">JTE90_004612</name>
</gene>
<feature type="compositionally biased region" description="Pro residues" evidence="1">
    <location>
        <begin position="56"/>
        <end position="69"/>
    </location>
</feature>
<accession>A0AAV6UPX6</accession>
<comment type="caution">
    <text evidence="2">The sequence shown here is derived from an EMBL/GenBank/DDBJ whole genome shotgun (WGS) entry which is preliminary data.</text>
</comment>
<dbReference type="EMBL" id="JAFNEN010000307">
    <property type="protein sequence ID" value="KAG8186265.1"/>
    <property type="molecule type" value="Genomic_DNA"/>
</dbReference>
<name>A0AAV6UPX6_9ARAC</name>
<feature type="region of interest" description="Disordered" evidence="1">
    <location>
        <begin position="50"/>
        <end position="69"/>
    </location>
</feature>
<evidence type="ECO:0000313" key="3">
    <source>
        <dbReference type="Proteomes" id="UP000827092"/>
    </source>
</evidence>
<feature type="compositionally biased region" description="Basic and acidic residues" evidence="1">
    <location>
        <begin position="1"/>
        <end position="16"/>
    </location>
</feature>
<proteinExistence type="predicted"/>
<evidence type="ECO:0000313" key="2">
    <source>
        <dbReference type="EMBL" id="KAG8186265.1"/>
    </source>
</evidence>
<sequence>MDSKIQKPEPVPDKPRTYFPLSNPPDTNPCALFTEDFVCCSLLYFYESNDFLKRPSPNPSTPPIPDGND</sequence>
<organism evidence="2 3">
    <name type="scientific">Oedothorax gibbosus</name>
    <dbReference type="NCBI Taxonomy" id="931172"/>
    <lineage>
        <taxon>Eukaryota</taxon>
        <taxon>Metazoa</taxon>
        <taxon>Ecdysozoa</taxon>
        <taxon>Arthropoda</taxon>
        <taxon>Chelicerata</taxon>
        <taxon>Arachnida</taxon>
        <taxon>Araneae</taxon>
        <taxon>Araneomorphae</taxon>
        <taxon>Entelegynae</taxon>
        <taxon>Araneoidea</taxon>
        <taxon>Linyphiidae</taxon>
        <taxon>Erigoninae</taxon>
        <taxon>Oedothorax</taxon>
    </lineage>
</organism>
<feature type="region of interest" description="Disordered" evidence="1">
    <location>
        <begin position="1"/>
        <end position="20"/>
    </location>
</feature>
<protein>
    <submittedName>
        <fullName evidence="2">Uncharacterized protein</fullName>
    </submittedName>
</protein>
<evidence type="ECO:0000256" key="1">
    <source>
        <dbReference type="SAM" id="MobiDB-lite"/>
    </source>
</evidence>
<dbReference type="Proteomes" id="UP000827092">
    <property type="component" value="Unassembled WGS sequence"/>
</dbReference>
<keyword evidence="3" id="KW-1185">Reference proteome</keyword>
<reference evidence="2 3" key="1">
    <citation type="journal article" date="2022" name="Nat. Ecol. Evol.">
        <title>A masculinizing supergene underlies an exaggerated male reproductive morph in a spider.</title>
        <authorList>
            <person name="Hendrickx F."/>
            <person name="De Corte Z."/>
            <person name="Sonet G."/>
            <person name="Van Belleghem S.M."/>
            <person name="Kostlbacher S."/>
            <person name="Vangestel C."/>
        </authorList>
    </citation>
    <scope>NUCLEOTIDE SEQUENCE [LARGE SCALE GENOMIC DNA]</scope>
    <source>
        <strain evidence="2">W744_W776</strain>
    </source>
</reference>
<dbReference type="AlphaFoldDB" id="A0AAV6UPX6"/>